<reference evidence="1" key="1">
    <citation type="submission" date="2021-02" db="EMBL/GenBank/DDBJ databases">
        <authorList>
            <person name="Dougan E. K."/>
            <person name="Rhodes N."/>
            <person name="Thang M."/>
            <person name="Chan C."/>
        </authorList>
    </citation>
    <scope>NUCLEOTIDE SEQUENCE</scope>
</reference>
<protein>
    <submittedName>
        <fullName evidence="1">Uncharacterized protein</fullName>
    </submittedName>
</protein>
<dbReference type="EMBL" id="CAJNDS010002472">
    <property type="protein sequence ID" value="CAE7489918.1"/>
    <property type="molecule type" value="Genomic_DNA"/>
</dbReference>
<evidence type="ECO:0000313" key="2">
    <source>
        <dbReference type="Proteomes" id="UP000604046"/>
    </source>
</evidence>
<organism evidence="1 2">
    <name type="scientific">Symbiodinium natans</name>
    <dbReference type="NCBI Taxonomy" id="878477"/>
    <lineage>
        <taxon>Eukaryota</taxon>
        <taxon>Sar</taxon>
        <taxon>Alveolata</taxon>
        <taxon>Dinophyceae</taxon>
        <taxon>Suessiales</taxon>
        <taxon>Symbiodiniaceae</taxon>
        <taxon>Symbiodinium</taxon>
    </lineage>
</organism>
<accession>A0A812SP72</accession>
<dbReference type="Proteomes" id="UP000604046">
    <property type="component" value="Unassembled WGS sequence"/>
</dbReference>
<gene>
    <name evidence="1" type="ORF">SNAT2548_LOCUS27471</name>
</gene>
<comment type="caution">
    <text evidence="1">The sequence shown here is derived from an EMBL/GenBank/DDBJ whole genome shotgun (WGS) entry which is preliminary data.</text>
</comment>
<sequence length="220" mass="24039">MLALWQLQIARCIGALSHHSWRSWRSCWLAASGSCMICGQNRPLLVFCLVLSRNNGSCGIWRHPDASWIAVCTGVAGDGRASKLLSLRESRDPASLHQHPCNLSCYRWRGAPCWVVAPGDKLCKATRMRAEISGNWGIAGQRACSFSACTEHASLSARPNYSETCHTMQAHTDEPITEKPYADVCMSYMSAPNEVGVKTCHSITDCKGLASPVVLKQSDA</sequence>
<proteinExistence type="predicted"/>
<evidence type="ECO:0000313" key="1">
    <source>
        <dbReference type="EMBL" id="CAE7489918.1"/>
    </source>
</evidence>
<dbReference type="AlphaFoldDB" id="A0A812SP72"/>
<keyword evidence="2" id="KW-1185">Reference proteome</keyword>
<name>A0A812SP72_9DINO</name>